<proteinExistence type="inferred from homology"/>
<feature type="transmembrane region" description="Helical" evidence="10">
    <location>
        <begin position="97"/>
        <end position="120"/>
    </location>
</feature>
<organism evidence="12 13">
    <name type="scientific">Rotaria sordida</name>
    <dbReference type="NCBI Taxonomy" id="392033"/>
    <lineage>
        <taxon>Eukaryota</taxon>
        <taxon>Metazoa</taxon>
        <taxon>Spiralia</taxon>
        <taxon>Gnathifera</taxon>
        <taxon>Rotifera</taxon>
        <taxon>Eurotatoria</taxon>
        <taxon>Bdelloidea</taxon>
        <taxon>Philodinida</taxon>
        <taxon>Philodinidae</taxon>
        <taxon>Rotaria</taxon>
    </lineage>
</organism>
<evidence type="ECO:0000256" key="1">
    <source>
        <dbReference type="ARBA" id="ARBA00004232"/>
    </source>
</evidence>
<dbReference type="InterPro" id="IPR044849">
    <property type="entry name" value="CASTOR/POLLUX/SYM8-like"/>
</dbReference>
<dbReference type="SUPFAM" id="SSF51735">
    <property type="entry name" value="NAD(P)-binding Rossmann-fold domains"/>
    <property type="match status" value="1"/>
</dbReference>
<dbReference type="Pfam" id="PF06241">
    <property type="entry name" value="Castor_Poll_mid"/>
    <property type="match status" value="1"/>
</dbReference>
<dbReference type="GO" id="GO:0034220">
    <property type="term" value="P:monoatomic ion transmembrane transport"/>
    <property type="evidence" value="ECO:0007669"/>
    <property type="project" value="UniProtKB-KW"/>
</dbReference>
<dbReference type="GO" id="GO:0006813">
    <property type="term" value="P:potassium ion transport"/>
    <property type="evidence" value="ECO:0007669"/>
    <property type="project" value="InterPro"/>
</dbReference>
<keyword evidence="8" id="KW-0539">Nucleus</keyword>
<dbReference type="PANTHER" id="PTHR31563:SF10">
    <property type="entry name" value="ION CHANNEL POLLUX-RELATED"/>
    <property type="match status" value="1"/>
</dbReference>
<dbReference type="Gene3D" id="1.10.287.70">
    <property type="match status" value="1"/>
</dbReference>
<feature type="domain" description="RCK N-terminal" evidence="11">
    <location>
        <begin position="138"/>
        <end position="284"/>
    </location>
</feature>
<keyword evidence="9" id="KW-0407">Ion channel</keyword>
<reference evidence="12" key="1">
    <citation type="submission" date="2021-02" db="EMBL/GenBank/DDBJ databases">
        <authorList>
            <person name="Nowell W R."/>
        </authorList>
    </citation>
    <scope>NUCLEOTIDE SEQUENCE</scope>
</reference>
<evidence type="ECO:0000256" key="3">
    <source>
        <dbReference type="ARBA" id="ARBA00022448"/>
    </source>
</evidence>
<evidence type="ECO:0000256" key="7">
    <source>
        <dbReference type="ARBA" id="ARBA00023136"/>
    </source>
</evidence>
<evidence type="ECO:0000256" key="5">
    <source>
        <dbReference type="ARBA" id="ARBA00022989"/>
    </source>
</evidence>
<dbReference type="InterPro" id="IPR003148">
    <property type="entry name" value="RCK_N"/>
</dbReference>
<dbReference type="PANTHER" id="PTHR31563">
    <property type="entry name" value="ION CHANNEL POLLUX-RELATED"/>
    <property type="match status" value="1"/>
</dbReference>
<dbReference type="GO" id="GO:0031965">
    <property type="term" value="C:nuclear membrane"/>
    <property type="evidence" value="ECO:0007669"/>
    <property type="project" value="UniProtKB-SubCell"/>
</dbReference>
<dbReference type="AlphaFoldDB" id="A0A813XXR3"/>
<dbReference type="PROSITE" id="PS51201">
    <property type="entry name" value="RCK_N"/>
    <property type="match status" value="1"/>
</dbReference>
<evidence type="ECO:0000313" key="13">
    <source>
        <dbReference type="Proteomes" id="UP000663864"/>
    </source>
</evidence>
<dbReference type="SUPFAM" id="SSF81324">
    <property type="entry name" value="Voltage-gated potassium channels"/>
    <property type="match status" value="1"/>
</dbReference>
<feature type="transmembrane region" description="Helical" evidence="10">
    <location>
        <begin position="38"/>
        <end position="63"/>
    </location>
</feature>
<comment type="subcellular location">
    <subcellularLocation>
        <location evidence="1">Nucleus membrane</location>
        <topology evidence="1">Multi-pass membrane protein</topology>
    </subcellularLocation>
</comment>
<dbReference type="Gene3D" id="3.40.50.720">
    <property type="entry name" value="NAD(P)-binding Rossmann-like Domain"/>
    <property type="match status" value="2"/>
</dbReference>
<keyword evidence="4 10" id="KW-0812">Transmembrane</keyword>
<comment type="similarity">
    <text evidence="2">Belongs to the castor/pollux (TC 1.A.1.23) family.</text>
</comment>
<dbReference type="InterPro" id="IPR010420">
    <property type="entry name" value="CASTOR/POLLUX/SYM8_dom"/>
</dbReference>
<accession>A0A813XXR3</accession>
<keyword evidence="5 10" id="KW-1133">Transmembrane helix</keyword>
<evidence type="ECO:0000256" key="9">
    <source>
        <dbReference type="ARBA" id="ARBA00023303"/>
    </source>
</evidence>
<dbReference type="InterPro" id="IPR036291">
    <property type="entry name" value="NAD(P)-bd_dom_sf"/>
</dbReference>
<name>A0A813XXR3_9BILA</name>
<evidence type="ECO:0000256" key="2">
    <source>
        <dbReference type="ARBA" id="ARBA00008577"/>
    </source>
</evidence>
<dbReference type="Proteomes" id="UP000663864">
    <property type="component" value="Unassembled WGS sequence"/>
</dbReference>
<dbReference type="Pfam" id="PF22614">
    <property type="entry name" value="Slo-like_RCK"/>
    <property type="match status" value="1"/>
</dbReference>
<gene>
    <name evidence="12" type="ORF">ZHD862_LOCUS6231</name>
</gene>
<evidence type="ECO:0000259" key="11">
    <source>
        <dbReference type="PROSITE" id="PS51201"/>
    </source>
</evidence>
<dbReference type="EMBL" id="CAJNOT010000173">
    <property type="protein sequence ID" value="CAF0877943.1"/>
    <property type="molecule type" value="Genomic_DNA"/>
</dbReference>
<evidence type="ECO:0000256" key="8">
    <source>
        <dbReference type="ARBA" id="ARBA00023242"/>
    </source>
</evidence>
<comment type="caution">
    <text evidence="12">The sequence shown here is derived from an EMBL/GenBank/DDBJ whole genome shotgun (WGS) entry which is preliminary data.</text>
</comment>
<keyword evidence="6" id="KW-0406">Ion transport</keyword>
<evidence type="ECO:0000256" key="4">
    <source>
        <dbReference type="ARBA" id="ARBA00022692"/>
    </source>
</evidence>
<evidence type="ECO:0000313" key="12">
    <source>
        <dbReference type="EMBL" id="CAF0877943.1"/>
    </source>
</evidence>
<evidence type="ECO:0000256" key="10">
    <source>
        <dbReference type="SAM" id="Phobius"/>
    </source>
</evidence>
<sequence length="690" mass="78538">MQITSTNGNTSRSNNHNKMLKNFCSYIKYKFDSLFAHGLLFIIPLLTIISVFIILIFSIIYYYTERTDNYEDALWQTFTRILDPCAAADDEGLKHRIISGIVILCGLVIVAILIGAIVTFMEEKLHELKKGRTTVIEKNHTIILGWSPKIFDIINELIIANENQRNPSIVILTTKDNSEVQYMIKDKINNSRNTRIIYRNGNPMSINDLHKLSLNQARSIIILAPEINNPDVRIIKTILAIRNNPRRTNIHFHIVAEIKERINLEAAMIAGEDEALFVYADEIIARIIAQSCRQSGLSIILSTLLSFQNAEIYFKHESALVGRTFYDAVFAYNKCSVIGLMLSDGTVKIFPRLTTIINTDDQIIVIAEDDDQIILSSDYLLRINNEYSGSTSSSLINHNTVLLSNPMTRRATKKIERNLLLGWNNKAPLIAKELDTYVARGSELHILTNSDTIIQFINEQLINELTKQKIFVHSGSLINKFDLEKLNLFSYDYVILLANEDSEQQNLIEEADAECLICLLYLQNIIDKSNNEKTFSIVAEMYDIRNCQLANTTCADDFIVSPNLISKYISQLSENKNIKKVYDVLLTADGPEIYLCLASMFVPLETPISYYQILQETLKYQCLAIGYRLMKYLHDETRFFGIVLNPDKQEQIIFSQNDKIIILAEKFMSSAPLDPVAEAALCSCKIRSRG</sequence>
<evidence type="ECO:0000256" key="6">
    <source>
        <dbReference type="ARBA" id="ARBA00023065"/>
    </source>
</evidence>
<protein>
    <recommendedName>
        <fullName evidence="11">RCK N-terminal domain-containing protein</fullName>
    </recommendedName>
</protein>
<keyword evidence="7 10" id="KW-0472">Membrane</keyword>
<keyword evidence="3" id="KW-0813">Transport</keyword>